<sequence>MDRSRGFGLGAGKLAEFILTNAEGLKHCPPFSPDLLDCSAMPPGQGGLDGKSEAGLRQGPLNAKSDPPMSQPTGVGSK</sequence>
<dbReference type="EMBL" id="CP116967">
    <property type="protein sequence ID" value="WNM57311.1"/>
    <property type="molecule type" value="Genomic_DNA"/>
</dbReference>
<evidence type="ECO:0000256" key="1">
    <source>
        <dbReference type="SAM" id="MobiDB-lite"/>
    </source>
</evidence>
<dbReference type="Proteomes" id="UP001302719">
    <property type="component" value="Chromosome"/>
</dbReference>
<reference evidence="2 3" key="1">
    <citation type="submission" date="2023-01" db="EMBL/GenBank/DDBJ databases">
        <title>Cultivation and genomic characterization of new, ubiquitous marine nitrite-oxidizing bacteria from the Nitrospirales.</title>
        <authorList>
            <person name="Mueller A.J."/>
            <person name="Daebeler A."/>
            <person name="Herbold C.W."/>
            <person name="Kirkegaard R.H."/>
            <person name="Daims H."/>
        </authorList>
    </citation>
    <scope>NUCLEOTIDE SEQUENCE [LARGE SCALE GENOMIC DNA]</scope>
    <source>
        <strain evidence="2 3">VA</strain>
    </source>
</reference>
<evidence type="ECO:0000313" key="3">
    <source>
        <dbReference type="Proteomes" id="UP001302719"/>
    </source>
</evidence>
<organism evidence="2 3">
    <name type="scientific">Candidatus Nitrospira allomarina</name>
    <dbReference type="NCBI Taxonomy" id="3020900"/>
    <lineage>
        <taxon>Bacteria</taxon>
        <taxon>Pseudomonadati</taxon>
        <taxon>Nitrospirota</taxon>
        <taxon>Nitrospiria</taxon>
        <taxon>Nitrospirales</taxon>
        <taxon>Nitrospiraceae</taxon>
        <taxon>Nitrospira</taxon>
    </lineage>
</organism>
<accession>A0AA96GGJ5</accession>
<keyword evidence="3" id="KW-1185">Reference proteome</keyword>
<gene>
    <name evidence="2" type="ORF">PP769_15230</name>
</gene>
<name>A0AA96GGJ5_9BACT</name>
<evidence type="ECO:0000313" key="2">
    <source>
        <dbReference type="EMBL" id="WNM57311.1"/>
    </source>
</evidence>
<proteinExistence type="predicted"/>
<feature type="region of interest" description="Disordered" evidence="1">
    <location>
        <begin position="39"/>
        <end position="78"/>
    </location>
</feature>
<dbReference type="KEGG" id="nall:PP769_15230"/>
<dbReference type="AlphaFoldDB" id="A0AA96GGJ5"/>
<protein>
    <submittedName>
        <fullName evidence="2">Uncharacterized protein</fullName>
    </submittedName>
</protein>
<dbReference type="RefSeq" id="WP_312641646.1">
    <property type="nucleotide sequence ID" value="NZ_CP116967.1"/>
</dbReference>